<sequence>MTNLDELKRRALAANSWRNVTECWPHGEKDGVFFVGADDDGYLFPVAKIDAGQYVAPEEVLTLAAFYAAANPAAVQKLIERAELLSGHVTEWLCDKCRTIHLPPKGFDLCCKTPGCDGLLRPSSLELRRAESDRDRLAERADRAERALIRTGWTYLEGAAEWRPPVGPSASPLLEQLDREREKSAELLAALKRILASDGHFGLYDAGENIKAHETARAAIAKAEGIATS</sequence>
<gene>
    <name evidence="1" type="ORF">DFP86_102264</name>
</gene>
<dbReference type="EMBL" id="SNZP01000002">
    <property type="protein sequence ID" value="TDR82150.1"/>
    <property type="molecule type" value="Genomic_DNA"/>
</dbReference>
<comment type="caution">
    <text evidence="1">The sequence shown here is derived from an EMBL/GenBank/DDBJ whole genome shotgun (WGS) entry which is preliminary data.</text>
</comment>
<dbReference type="AlphaFoldDB" id="A0A4R7BB03"/>
<evidence type="ECO:0000313" key="2">
    <source>
        <dbReference type="Proteomes" id="UP000295611"/>
    </source>
</evidence>
<keyword evidence="2" id="KW-1185">Reference proteome</keyword>
<name>A0A4R7BB03_9NEIS</name>
<evidence type="ECO:0008006" key="3">
    <source>
        <dbReference type="Google" id="ProtNLM"/>
    </source>
</evidence>
<proteinExistence type="predicted"/>
<accession>A0A4R7BB03</accession>
<evidence type="ECO:0000313" key="1">
    <source>
        <dbReference type="EMBL" id="TDR82150.1"/>
    </source>
</evidence>
<protein>
    <recommendedName>
        <fullName evidence="3">Ead/Ea22-like protein</fullName>
    </recommendedName>
</protein>
<organism evidence="1 2">
    <name type="scientific">Paludibacterium purpuratum</name>
    <dbReference type="NCBI Taxonomy" id="1144873"/>
    <lineage>
        <taxon>Bacteria</taxon>
        <taxon>Pseudomonadati</taxon>
        <taxon>Pseudomonadota</taxon>
        <taxon>Betaproteobacteria</taxon>
        <taxon>Neisseriales</taxon>
        <taxon>Chromobacteriaceae</taxon>
        <taxon>Paludibacterium</taxon>
    </lineage>
</organism>
<reference evidence="1 2" key="1">
    <citation type="submission" date="2019-03" db="EMBL/GenBank/DDBJ databases">
        <title>Genomic Encyclopedia of Type Strains, Phase III (KMG-III): the genomes of soil and plant-associated and newly described type strains.</title>
        <authorList>
            <person name="Whitman W."/>
        </authorList>
    </citation>
    <scope>NUCLEOTIDE SEQUENCE [LARGE SCALE GENOMIC DNA]</scope>
    <source>
        <strain evidence="1 2">CECT 8976</strain>
    </source>
</reference>
<dbReference type="Proteomes" id="UP000295611">
    <property type="component" value="Unassembled WGS sequence"/>
</dbReference>